<dbReference type="PANTHER" id="PTHR35286">
    <property type="entry name" value="EXPRESSED PROTEIN"/>
    <property type="match status" value="1"/>
</dbReference>
<name>A0AAP0LJQ9_9ROSI</name>
<keyword evidence="3" id="KW-1185">Reference proteome</keyword>
<comment type="caution">
    <text evidence="2">The sequence shown here is derived from an EMBL/GenBank/DDBJ whole genome shotgun (WGS) entry which is preliminary data.</text>
</comment>
<dbReference type="PANTHER" id="PTHR35286:SF1">
    <property type="entry name" value="EXPRESSED PROTEIN"/>
    <property type="match status" value="1"/>
</dbReference>
<feature type="region of interest" description="Disordered" evidence="1">
    <location>
        <begin position="38"/>
        <end position="58"/>
    </location>
</feature>
<dbReference type="EMBL" id="JBCGBO010000025">
    <property type="protein sequence ID" value="KAK9175993.1"/>
    <property type="molecule type" value="Genomic_DNA"/>
</dbReference>
<feature type="compositionally biased region" description="Basic and acidic residues" evidence="1">
    <location>
        <begin position="46"/>
        <end position="58"/>
    </location>
</feature>
<evidence type="ECO:0000256" key="1">
    <source>
        <dbReference type="SAM" id="MobiDB-lite"/>
    </source>
</evidence>
<dbReference type="Proteomes" id="UP001428341">
    <property type="component" value="Unassembled WGS sequence"/>
</dbReference>
<organism evidence="2 3">
    <name type="scientific">Citrus x changshan-huyou</name>
    <dbReference type="NCBI Taxonomy" id="2935761"/>
    <lineage>
        <taxon>Eukaryota</taxon>
        <taxon>Viridiplantae</taxon>
        <taxon>Streptophyta</taxon>
        <taxon>Embryophyta</taxon>
        <taxon>Tracheophyta</taxon>
        <taxon>Spermatophyta</taxon>
        <taxon>Magnoliopsida</taxon>
        <taxon>eudicotyledons</taxon>
        <taxon>Gunneridae</taxon>
        <taxon>Pentapetalae</taxon>
        <taxon>rosids</taxon>
        <taxon>malvids</taxon>
        <taxon>Sapindales</taxon>
        <taxon>Rutaceae</taxon>
        <taxon>Aurantioideae</taxon>
        <taxon>Citrus</taxon>
    </lineage>
</organism>
<gene>
    <name evidence="2" type="ORF">WN944_028005</name>
</gene>
<proteinExistence type="predicted"/>
<reference evidence="2 3" key="1">
    <citation type="submission" date="2024-05" db="EMBL/GenBank/DDBJ databases">
        <title>Haplotype-resolved chromosome-level genome assembly of Huyou (Citrus changshanensis).</title>
        <authorList>
            <person name="Miao C."/>
            <person name="Chen W."/>
            <person name="Wu Y."/>
            <person name="Wang L."/>
            <person name="Zhao S."/>
            <person name="Grierson D."/>
            <person name="Xu C."/>
            <person name="Chen K."/>
        </authorList>
    </citation>
    <scope>NUCLEOTIDE SEQUENCE [LARGE SCALE GENOMIC DNA]</scope>
    <source>
        <strain evidence="2">01-14</strain>
        <tissue evidence="2">Leaf</tissue>
    </source>
</reference>
<accession>A0AAP0LJQ9</accession>
<dbReference type="AlphaFoldDB" id="A0AAP0LJQ9"/>
<sequence length="222" mass="25178">MPLLVANRYSCLITACAATHFRIRQNVDDDNEDITRVDDESVSNWDDGRGEVGDKAAKNDSDSISIQSLIPLNLSKTHLHSQEPTISNIQKLTEEAKIEREITKAITSGKPESLKPNSGEAIYIGEHYVCVSFHEEKESDCRVWEWHGHVVSYSEGRGYTQEYVYGSYFERMMKKVVVSDDEDEGESEQEKGIGLGLREFIGGMNLMDGRVFCRNFTDNSRR</sequence>
<evidence type="ECO:0000313" key="3">
    <source>
        <dbReference type="Proteomes" id="UP001428341"/>
    </source>
</evidence>
<evidence type="ECO:0000313" key="2">
    <source>
        <dbReference type="EMBL" id="KAK9175993.1"/>
    </source>
</evidence>
<protein>
    <submittedName>
        <fullName evidence="2">Uncharacterized protein</fullName>
    </submittedName>
</protein>